<dbReference type="PANTHER" id="PTHR14136">
    <property type="entry name" value="BTB_POZ DOMAIN-CONTAINING PROTEIN KCTD9"/>
    <property type="match status" value="1"/>
</dbReference>
<dbReference type="Pfam" id="PF00805">
    <property type="entry name" value="Pentapeptide"/>
    <property type="match status" value="1"/>
</dbReference>
<evidence type="ECO:0000313" key="1">
    <source>
        <dbReference type="EMBL" id="CAK98456.1"/>
    </source>
</evidence>
<sequence length="92" mass="10392">MKTLYEMIKDLTGIDVEQNKINKYLENERLDLCGANLRCAYLQSAELEGADLMGANLQGADLMGANLRFANLKDIKITQQQLEQLTVIEEDK</sequence>
<gene>
    <name evidence="1" type="ORF">SPICI02_062</name>
</gene>
<dbReference type="InterPro" id="IPR001646">
    <property type="entry name" value="5peptide_repeat"/>
</dbReference>
<reference evidence="1" key="1">
    <citation type="journal article" date="2010" name="Appl. Environ. Microbiol.">
        <title>Partial chromosome sequence of Spiroplasma citri reveals extensive viral invasion and important gene decay.</title>
        <authorList>
            <person name="Carle P."/>
            <person name="Saillard C."/>
            <person name="Carrere N."/>
            <person name="Carrere S."/>
            <person name="Duret S."/>
            <person name="Eveillard S."/>
            <person name="Gaurivaud P."/>
            <person name="Gourgues G."/>
            <person name="Gouzy J."/>
            <person name="Salar P."/>
            <person name="Verdin E."/>
            <person name="Breton M."/>
            <person name="Blanchard A."/>
            <person name="Laigret F."/>
            <person name="Bove J.M."/>
            <person name="Renaudin J."/>
            <person name="Foissac X."/>
        </authorList>
    </citation>
    <scope>NUCLEOTIDE SEQUENCE</scope>
    <source>
        <strain evidence="1">GII3-3X</strain>
    </source>
</reference>
<proteinExistence type="predicted"/>
<accession>Q14PX3</accession>
<dbReference type="EMBL" id="AM285303">
    <property type="protein sequence ID" value="CAK98456.1"/>
    <property type="molecule type" value="Genomic_DNA"/>
</dbReference>
<dbReference type="SUPFAM" id="SSF141571">
    <property type="entry name" value="Pentapeptide repeat-like"/>
    <property type="match status" value="1"/>
</dbReference>
<protein>
    <submittedName>
        <fullName evidence="1">Hypothetical pentapeptide repeat protein</fullName>
    </submittedName>
</protein>
<dbReference type="Gene3D" id="2.160.20.80">
    <property type="entry name" value="E3 ubiquitin-protein ligase SopA"/>
    <property type="match status" value="1"/>
</dbReference>
<dbReference type="PANTHER" id="PTHR14136:SF17">
    <property type="entry name" value="BTB_POZ DOMAIN-CONTAINING PROTEIN KCTD9"/>
    <property type="match status" value="1"/>
</dbReference>
<dbReference type="AlphaFoldDB" id="Q14PX3"/>
<dbReference type="InterPro" id="IPR051082">
    <property type="entry name" value="Pentapeptide-BTB/POZ_domain"/>
</dbReference>
<name>Q14PX3_SPICI</name>
<organism evidence="1">
    <name type="scientific">Spiroplasma citri</name>
    <dbReference type="NCBI Taxonomy" id="2133"/>
    <lineage>
        <taxon>Bacteria</taxon>
        <taxon>Bacillati</taxon>
        <taxon>Mycoplasmatota</taxon>
        <taxon>Mollicutes</taxon>
        <taxon>Entomoplasmatales</taxon>
        <taxon>Spiroplasmataceae</taxon>
        <taxon>Spiroplasma</taxon>
    </lineage>
</organism>